<proteinExistence type="predicted"/>
<keyword evidence="2" id="KW-1185">Reference proteome</keyword>
<protein>
    <submittedName>
        <fullName evidence="1">Uncharacterized protein</fullName>
    </submittedName>
</protein>
<dbReference type="Proteomes" id="UP001238179">
    <property type="component" value="Chromosome"/>
</dbReference>
<name>A0AA48GPC3_9BACT</name>
<organism evidence="1 2">
    <name type="scientific">Mesoterricola silvestris</name>
    <dbReference type="NCBI Taxonomy" id="2927979"/>
    <lineage>
        <taxon>Bacteria</taxon>
        <taxon>Pseudomonadati</taxon>
        <taxon>Acidobacteriota</taxon>
        <taxon>Holophagae</taxon>
        <taxon>Holophagales</taxon>
        <taxon>Holophagaceae</taxon>
        <taxon>Mesoterricola</taxon>
    </lineage>
</organism>
<reference evidence="2" key="1">
    <citation type="journal article" date="2023" name="Int. J. Syst. Evol. Microbiol.">
        <title>Mesoterricola silvestris gen. nov., sp. nov., Mesoterricola sediminis sp. nov., Geothrix oryzae sp. nov., Geothrix edaphica sp. nov., Geothrix rubra sp. nov., and Geothrix limicola sp. nov., six novel members of Acidobacteriota isolated from soils.</title>
        <authorList>
            <person name="Itoh H."/>
            <person name="Sugisawa Y."/>
            <person name="Mise K."/>
            <person name="Xu Z."/>
            <person name="Kuniyasu M."/>
            <person name="Ushijima N."/>
            <person name="Kawano K."/>
            <person name="Kobayashi E."/>
            <person name="Shiratori Y."/>
            <person name="Masuda Y."/>
            <person name="Senoo K."/>
        </authorList>
    </citation>
    <scope>NUCLEOTIDE SEQUENCE [LARGE SCALE GENOMIC DNA]</scope>
    <source>
        <strain evidence="2">W79</strain>
    </source>
</reference>
<dbReference type="KEGG" id="msil:METEAL_06960"/>
<evidence type="ECO:0000313" key="1">
    <source>
        <dbReference type="EMBL" id="BDU71522.1"/>
    </source>
</evidence>
<sequence length="86" mass="9467">MDASEKSQAVNGLKSLGMLKEEGEIPRNPDAAVTLIEKLAEALRRAVASAPSCPYCETPTYLRRHQEGCGINRVLEDTKTWLGNHE</sequence>
<evidence type="ECO:0000313" key="2">
    <source>
        <dbReference type="Proteomes" id="UP001238179"/>
    </source>
</evidence>
<gene>
    <name evidence="1" type="ORF">METEAL_06960</name>
</gene>
<accession>A0AA48GPC3</accession>
<dbReference type="EMBL" id="AP027080">
    <property type="protein sequence ID" value="BDU71522.1"/>
    <property type="molecule type" value="Genomic_DNA"/>
</dbReference>
<dbReference type="RefSeq" id="WP_316414414.1">
    <property type="nucleotide sequence ID" value="NZ_AP027080.1"/>
</dbReference>
<dbReference type="AlphaFoldDB" id="A0AA48GPC3"/>